<evidence type="ECO:0000256" key="1">
    <source>
        <dbReference type="ARBA" id="ARBA00022630"/>
    </source>
</evidence>
<feature type="domain" description="Cyclic nucleotide-binding" evidence="4">
    <location>
        <begin position="9"/>
        <end position="129"/>
    </location>
</feature>
<name>A0A6F8XUY1_9ACTN</name>
<dbReference type="Pfam" id="PF00027">
    <property type="entry name" value="cNMP_binding"/>
    <property type="match status" value="1"/>
</dbReference>
<dbReference type="InterPro" id="IPR036188">
    <property type="entry name" value="FAD/NAD-bd_sf"/>
</dbReference>
<dbReference type="KEGG" id="pfla:Pflav_040460"/>
<dbReference type="Pfam" id="PF07992">
    <property type="entry name" value="Pyr_redox_2"/>
    <property type="match status" value="1"/>
</dbReference>
<evidence type="ECO:0000256" key="2">
    <source>
        <dbReference type="ARBA" id="ARBA00023002"/>
    </source>
</evidence>
<dbReference type="EMBL" id="AP022870">
    <property type="protein sequence ID" value="BCB77636.1"/>
    <property type="molecule type" value="Genomic_DNA"/>
</dbReference>
<proteinExistence type="predicted"/>
<comment type="catalytic activity">
    <reaction evidence="3">
        <text>[thioredoxin]-dithiol + NADP(+) = [thioredoxin]-disulfide + NADPH + H(+)</text>
        <dbReference type="Rhea" id="RHEA:20345"/>
        <dbReference type="Rhea" id="RHEA-COMP:10698"/>
        <dbReference type="Rhea" id="RHEA-COMP:10700"/>
        <dbReference type="ChEBI" id="CHEBI:15378"/>
        <dbReference type="ChEBI" id="CHEBI:29950"/>
        <dbReference type="ChEBI" id="CHEBI:50058"/>
        <dbReference type="ChEBI" id="CHEBI:57783"/>
        <dbReference type="ChEBI" id="CHEBI:58349"/>
        <dbReference type="EC" id="1.8.1.9"/>
    </reaction>
</comment>
<sequence>MEPTDGGAGFSRLNGEQIEELRGYGERRRTQVGDLLTQEGQRHRDLFVVVSGTVAVVEGHGTAEERQIGVHGPGWFLDEMGLLTGQPSFVSAVVREPGEVLAVPVPALLDFVARDPRLGDVILRAFLRRREQLLGSVAGIRIIGSRFSPGTRRLREFAARNRTPHTWTDLEEDAGAERLLRQMSVGPEDTPVVIWRDGQVLRNPTNAELARLIGPGAVDELPGAMVDVVIAGAGPAGLAAAVYGASEGLDIVVLDAVGAGGQAGTSPRIENYLGFPAGISGVELADRAVMQAEKFGAAIAAPAAVVGLERREGYHVVRVDGRDEEVRARTVVVATGARYRRLDLPRLADFEGTSVYYAATVVEARFCAKRPVVVVGGGNSAGQAVVYLVQHAQSVRLVTRHGDLGRDMSRYLVDQIERDERVEVLRESEVCELAGTEGRLASVVVEHLPTGARRSLDAGLLFVFIGAQPCTDWLGGHVALDEHGYVRTGPAVGAPVEGTRPPDLLETSAPGVFAVGDVRSGSIKRVASAVGEGALAIRLVHEHLARLGRAPGG</sequence>
<evidence type="ECO:0000256" key="3">
    <source>
        <dbReference type="ARBA" id="ARBA00048132"/>
    </source>
</evidence>
<dbReference type="Gene3D" id="3.50.50.60">
    <property type="entry name" value="FAD/NAD(P)-binding domain"/>
    <property type="match status" value="2"/>
</dbReference>
<dbReference type="PRINTS" id="PR00469">
    <property type="entry name" value="PNDRDTASEII"/>
</dbReference>
<dbReference type="SUPFAM" id="SSF51206">
    <property type="entry name" value="cAMP-binding domain-like"/>
    <property type="match status" value="1"/>
</dbReference>
<evidence type="ECO:0000313" key="5">
    <source>
        <dbReference type="EMBL" id="BCB77636.1"/>
    </source>
</evidence>
<evidence type="ECO:0000313" key="6">
    <source>
        <dbReference type="Proteomes" id="UP000502508"/>
    </source>
</evidence>
<evidence type="ECO:0000259" key="4">
    <source>
        <dbReference type="PROSITE" id="PS50042"/>
    </source>
</evidence>
<dbReference type="Proteomes" id="UP000502508">
    <property type="component" value="Chromosome"/>
</dbReference>
<dbReference type="AlphaFoldDB" id="A0A6F8XUY1"/>
<dbReference type="InterPro" id="IPR018490">
    <property type="entry name" value="cNMP-bd_dom_sf"/>
</dbReference>
<dbReference type="PANTHER" id="PTHR48105">
    <property type="entry name" value="THIOREDOXIN REDUCTASE 1-RELATED-RELATED"/>
    <property type="match status" value="1"/>
</dbReference>
<protein>
    <submittedName>
        <fullName evidence="5">Thioredoxin reductase</fullName>
    </submittedName>
</protein>
<dbReference type="PROSITE" id="PS50042">
    <property type="entry name" value="CNMP_BINDING_3"/>
    <property type="match status" value="1"/>
</dbReference>
<reference evidence="5 6" key="1">
    <citation type="submission" date="2020-03" db="EMBL/GenBank/DDBJ databases">
        <title>Whole genome shotgun sequence of Phytohabitans flavus NBRC 107702.</title>
        <authorList>
            <person name="Komaki H."/>
            <person name="Tamura T."/>
        </authorList>
    </citation>
    <scope>NUCLEOTIDE SEQUENCE [LARGE SCALE GENOMIC DNA]</scope>
    <source>
        <strain evidence="5 6">NBRC 107702</strain>
    </source>
</reference>
<dbReference type="InterPro" id="IPR000595">
    <property type="entry name" value="cNMP-bd_dom"/>
</dbReference>
<dbReference type="PRINTS" id="PR00368">
    <property type="entry name" value="FADPNR"/>
</dbReference>
<reference evidence="5 6" key="2">
    <citation type="submission" date="2020-03" db="EMBL/GenBank/DDBJ databases">
        <authorList>
            <person name="Ichikawa N."/>
            <person name="Kimura A."/>
            <person name="Kitahashi Y."/>
            <person name="Uohara A."/>
        </authorList>
    </citation>
    <scope>NUCLEOTIDE SEQUENCE [LARGE SCALE GENOMIC DNA]</scope>
    <source>
        <strain evidence="5 6">NBRC 107702</strain>
    </source>
</reference>
<dbReference type="InterPro" id="IPR014710">
    <property type="entry name" value="RmlC-like_jellyroll"/>
</dbReference>
<accession>A0A6F8XUY1</accession>
<dbReference type="InterPro" id="IPR050097">
    <property type="entry name" value="Ferredoxin-NADP_redctase_2"/>
</dbReference>
<keyword evidence="6" id="KW-1185">Reference proteome</keyword>
<gene>
    <name evidence="5" type="primary">trxB_2</name>
    <name evidence="5" type="ORF">Pflav_040460</name>
</gene>
<dbReference type="SMART" id="SM00100">
    <property type="entry name" value="cNMP"/>
    <property type="match status" value="1"/>
</dbReference>
<dbReference type="GO" id="GO:0004791">
    <property type="term" value="F:thioredoxin-disulfide reductase (NADPH) activity"/>
    <property type="evidence" value="ECO:0007669"/>
    <property type="project" value="UniProtKB-EC"/>
</dbReference>
<dbReference type="Gene3D" id="3.40.30.10">
    <property type="entry name" value="Glutaredoxin"/>
    <property type="match status" value="1"/>
</dbReference>
<dbReference type="Gene3D" id="2.60.120.10">
    <property type="entry name" value="Jelly Rolls"/>
    <property type="match status" value="1"/>
</dbReference>
<keyword evidence="2" id="KW-0560">Oxidoreductase</keyword>
<dbReference type="RefSeq" id="WP_197938633.1">
    <property type="nucleotide sequence ID" value="NZ_AP022870.1"/>
</dbReference>
<dbReference type="InterPro" id="IPR023753">
    <property type="entry name" value="FAD/NAD-binding_dom"/>
</dbReference>
<dbReference type="SUPFAM" id="SSF51905">
    <property type="entry name" value="FAD/NAD(P)-binding domain"/>
    <property type="match status" value="1"/>
</dbReference>
<organism evidence="5 6">
    <name type="scientific">Phytohabitans flavus</name>
    <dbReference type="NCBI Taxonomy" id="1076124"/>
    <lineage>
        <taxon>Bacteria</taxon>
        <taxon>Bacillati</taxon>
        <taxon>Actinomycetota</taxon>
        <taxon>Actinomycetes</taxon>
        <taxon>Micromonosporales</taxon>
        <taxon>Micromonosporaceae</taxon>
    </lineage>
</organism>
<keyword evidence="1" id="KW-0285">Flavoprotein</keyword>